<comment type="caution">
    <text evidence="2">The sequence shown here is derived from an EMBL/GenBank/DDBJ whole genome shotgun (WGS) entry which is preliminary data.</text>
</comment>
<evidence type="ECO:0008006" key="4">
    <source>
        <dbReference type="Google" id="ProtNLM"/>
    </source>
</evidence>
<keyword evidence="3" id="KW-1185">Reference proteome</keyword>
<accession>A0A317PXJ4</accession>
<sequence>MRYTPIAIAFTLMLVTMVTAQAARERIRVDRLSEKKIAYIARGWGYVTQACAMELIYEMQDYGTGKYWYITLDDKGEIHFERPDTGHKEICNADGRIEIDPSGKRNFLEIE</sequence>
<dbReference type="Proteomes" id="UP000246352">
    <property type="component" value="Unassembled WGS sequence"/>
</dbReference>
<feature type="signal peptide" evidence="1">
    <location>
        <begin position="1"/>
        <end position="22"/>
    </location>
</feature>
<organism evidence="2 3">
    <name type="scientific">Hoeflea marina</name>
    <dbReference type="NCBI Taxonomy" id="274592"/>
    <lineage>
        <taxon>Bacteria</taxon>
        <taxon>Pseudomonadati</taxon>
        <taxon>Pseudomonadota</taxon>
        <taxon>Alphaproteobacteria</taxon>
        <taxon>Hyphomicrobiales</taxon>
        <taxon>Rhizobiaceae</taxon>
        <taxon>Hoeflea</taxon>
    </lineage>
</organism>
<feature type="chain" id="PRO_5016363829" description="YpeB-like protein with protease inhibitory function" evidence="1">
    <location>
        <begin position="23"/>
        <end position="111"/>
    </location>
</feature>
<dbReference type="EMBL" id="QGTR01000001">
    <property type="protein sequence ID" value="PWW04220.1"/>
    <property type="molecule type" value="Genomic_DNA"/>
</dbReference>
<dbReference type="RefSeq" id="WP_110030677.1">
    <property type="nucleotide sequence ID" value="NZ_QGTR01000001.1"/>
</dbReference>
<gene>
    <name evidence="2" type="ORF">DFR52_101914</name>
</gene>
<reference evidence="2 3" key="1">
    <citation type="submission" date="2018-05" db="EMBL/GenBank/DDBJ databases">
        <title>Genomic Encyclopedia of Type Strains, Phase IV (KMG-IV): sequencing the most valuable type-strain genomes for metagenomic binning, comparative biology and taxonomic classification.</title>
        <authorList>
            <person name="Goeker M."/>
        </authorList>
    </citation>
    <scope>NUCLEOTIDE SEQUENCE [LARGE SCALE GENOMIC DNA]</scope>
    <source>
        <strain evidence="2 3">DSM 16791</strain>
    </source>
</reference>
<name>A0A317PXJ4_9HYPH</name>
<evidence type="ECO:0000313" key="3">
    <source>
        <dbReference type="Proteomes" id="UP000246352"/>
    </source>
</evidence>
<keyword evidence="1" id="KW-0732">Signal</keyword>
<proteinExistence type="predicted"/>
<evidence type="ECO:0000256" key="1">
    <source>
        <dbReference type="SAM" id="SignalP"/>
    </source>
</evidence>
<evidence type="ECO:0000313" key="2">
    <source>
        <dbReference type="EMBL" id="PWW04220.1"/>
    </source>
</evidence>
<protein>
    <recommendedName>
        <fullName evidence="4">YpeB-like protein with protease inhibitory function</fullName>
    </recommendedName>
</protein>
<dbReference type="AlphaFoldDB" id="A0A317PXJ4"/>